<dbReference type="EMBL" id="JANPWB010000011">
    <property type="protein sequence ID" value="KAJ1126187.1"/>
    <property type="molecule type" value="Genomic_DNA"/>
</dbReference>
<dbReference type="InterPro" id="IPR026320">
    <property type="entry name" value="PRR14"/>
</dbReference>
<keyword evidence="1" id="KW-0597">Phosphoprotein</keyword>
<feature type="domain" description="Tantalus-like" evidence="3">
    <location>
        <begin position="532"/>
        <end position="589"/>
    </location>
</feature>
<evidence type="ECO:0000259" key="3">
    <source>
        <dbReference type="Pfam" id="PF15386"/>
    </source>
</evidence>
<dbReference type="Proteomes" id="UP001066276">
    <property type="component" value="Chromosome 7"/>
</dbReference>
<evidence type="ECO:0000256" key="1">
    <source>
        <dbReference type="ARBA" id="ARBA00022553"/>
    </source>
</evidence>
<feature type="compositionally biased region" description="Polar residues" evidence="2">
    <location>
        <begin position="256"/>
        <end position="267"/>
    </location>
</feature>
<dbReference type="PANTHER" id="PTHR14522">
    <property type="entry name" value="EMO2-RELATED"/>
    <property type="match status" value="1"/>
</dbReference>
<evidence type="ECO:0000256" key="2">
    <source>
        <dbReference type="SAM" id="MobiDB-lite"/>
    </source>
</evidence>
<feature type="region of interest" description="Disordered" evidence="2">
    <location>
        <begin position="227"/>
        <end position="312"/>
    </location>
</feature>
<dbReference type="PANTHER" id="PTHR14522:SF2">
    <property type="entry name" value="PROLINE-RICH PROTEIN 14"/>
    <property type="match status" value="1"/>
</dbReference>
<organism evidence="4 5">
    <name type="scientific">Pleurodeles waltl</name>
    <name type="common">Iberian ribbed newt</name>
    <dbReference type="NCBI Taxonomy" id="8319"/>
    <lineage>
        <taxon>Eukaryota</taxon>
        <taxon>Metazoa</taxon>
        <taxon>Chordata</taxon>
        <taxon>Craniata</taxon>
        <taxon>Vertebrata</taxon>
        <taxon>Euteleostomi</taxon>
        <taxon>Amphibia</taxon>
        <taxon>Batrachia</taxon>
        <taxon>Caudata</taxon>
        <taxon>Salamandroidea</taxon>
        <taxon>Salamandridae</taxon>
        <taxon>Pleurodelinae</taxon>
        <taxon>Pleurodeles</taxon>
    </lineage>
</organism>
<reference evidence="4" key="1">
    <citation type="journal article" date="2022" name="bioRxiv">
        <title>Sequencing and chromosome-scale assembly of the giantPleurodeles waltlgenome.</title>
        <authorList>
            <person name="Brown T."/>
            <person name="Elewa A."/>
            <person name="Iarovenko S."/>
            <person name="Subramanian E."/>
            <person name="Araus A.J."/>
            <person name="Petzold A."/>
            <person name="Susuki M."/>
            <person name="Suzuki K.-i.T."/>
            <person name="Hayashi T."/>
            <person name="Toyoda A."/>
            <person name="Oliveira C."/>
            <person name="Osipova E."/>
            <person name="Leigh N.D."/>
            <person name="Simon A."/>
            <person name="Yun M.H."/>
        </authorList>
    </citation>
    <scope>NUCLEOTIDE SEQUENCE</scope>
    <source>
        <strain evidence="4">20211129_DDA</strain>
        <tissue evidence="4">Liver</tissue>
    </source>
</reference>
<proteinExistence type="predicted"/>
<keyword evidence="5" id="KW-1185">Reference proteome</keyword>
<feature type="compositionally biased region" description="Polar residues" evidence="2">
    <location>
        <begin position="282"/>
        <end position="293"/>
    </location>
</feature>
<gene>
    <name evidence="4" type="ORF">NDU88_004595</name>
</gene>
<protein>
    <recommendedName>
        <fullName evidence="3">Tantalus-like domain-containing protein</fullName>
    </recommendedName>
</protein>
<evidence type="ECO:0000313" key="5">
    <source>
        <dbReference type="Proteomes" id="UP001066276"/>
    </source>
</evidence>
<accession>A0AAV7PFG9</accession>
<name>A0AAV7PFG9_PLEWA</name>
<dbReference type="Pfam" id="PF15386">
    <property type="entry name" value="Tantalus"/>
    <property type="match status" value="1"/>
</dbReference>
<dbReference type="InterPro" id="IPR028149">
    <property type="entry name" value="Tantalus-like"/>
</dbReference>
<feature type="region of interest" description="Disordered" evidence="2">
    <location>
        <begin position="74"/>
        <end position="96"/>
    </location>
</feature>
<sequence length="652" mass="72372">MAGVNPRPILQLRLSNHLNADPKELVVPQFLGDQMTRMKEFIPGSMDSEVLPFTSHQASLPGVSYADFADPHVDSPIDGHTSLPNQPEENSPEKNYTGVDWTPVAELLPPLVSAQRFHNWRLAPLFSSMKSKLGSFAEIFLTPVKNKFTGTGGIEQPGPSEVVPGVATRNLFSQCSPTSSALKGEATEAPTALAFQPETSLWTPTRYHVSDYSMRGEADYEIPECARGTGNLPTVDSPLSGRGAHMKNASPKPVSPATTHSSKACHSTSERRSRHGKALATCRSSIHHWTSPDQEGKTCSSPTSSTSSEGDTEVVNAKMELELAATPKPSSVRALLSPCRFLSRSYSCPNFTSVEMDLSPTFHKPSRTMNLLQRQRRHTVCSVEVTRELSRNVLSLPCLKKEVFPFPGSSAHNQHFLVSPVVCLSHLSPTIHECTDASQDPSHPRPCSPCLEDSPVRSELVSLIRGGVNHTELTKTASHSKKKQKIRKRILSEETSFSDSELKNMDCSQDEGAGKVSRFRIRKTPAKQTTSLTPMGLPKPIRLNKTEFSLEEIYTNKNYRTPTEKRTYETIFEEPLERNGNMIFTSQRKVKRLMEFHDGCGPRKRRARQKGKVMALGRGRRQQTKTQELDIDVLLQHRLQELDALLAVDEEC</sequence>
<evidence type="ECO:0000313" key="4">
    <source>
        <dbReference type="EMBL" id="KAJ1126187.1"/>
    </source>
</evidence>
<dbReference type="AlphaFoldDB" id="A0AAV7PFG9"/>
<comment type="caution">
    <text evidence="4">The sequence shown here is derived from an EMBL/GenBank/DDBJ whole genome shotgun (WGS) entry which is preliminary data.</text>
</comment>
<feature type="compositionally biased region" description="Low complexity" evidence="2">
    <location>
        <begin position="298"/>
        <end position="308"/>
    </location>
</feature>